<dbReference type="SUPFAM" id="SSF53474">
    <property type="entry name" value="alpha/beta-Hydrolases"/>
    <property type="match status" value="1"/>
</dbReference>
<dbReference type="OrthoDB" id="408373at2759"/>
<dbReference type="STRING" id="1849047.A0A3D8QAI9"/>
<gene>
    <name evidence="2" type="ORF">BP6252_13104</name>
</gene>
<evidence type="ECO:0000259" key="1">
    <source>
        <dbReference type="Pfam" id="PF12697"/>
    </source>
</evidence>
<dbReference type="InterPro" id="IPR052897">
    <property type="entry name" value="Sec-Metab_Biosynth_Hydrolase"/>
</dbReference>
<dbReference type="PANTHER" id="PTHR37017:SF11">
    <property type="entry name" value="ESTERASE_LIPASE_THIOESTERASE DOMAIN-CONTAINING PROTEIN"/>
    <property type="match status" value="1"/>
</dbReference>
<sequence length="249" mass="26849">MAAKPVLIFMPGAWHTPEIFSEVVSKLEPLGYECIGYSLLAVGHEPAVKDLQPDINAIRQLVLDEADTGMDIVVVAHSWSGIVVSGALEGLGKGSRETEGKKGGVVRIAYISAFVPDEGVSLIQAFGGSPPEWYDVKEPWVMPKTPIPTFYHDLPAPVAESWASKLVRHSYATKTAGAKSAAWRTIPSTYLICEDDRAIPAFVQEGMVKACQDAGAPMDTERIFTGHSPFLVKPDEVANFVRRAAGEGV</sequence>
<dbReference type="InterPro" id="IPR029058">
    <property type="entry name" value="AB_hydrolase_fold"/>
</dbReference>
<protein>
    <recommendedName>
        <fullName evidence="1">AB hydrolase-1 domain-containing protein</fullName>
    </recommendedName>
</protein>
<evidence type="ECO:0000313" key="2">
    <source>
        <dbReference type="EMBL" id="RDW58628.1"/>
    </source>
</evidence>
<dbReference type="InterPro" id="IPR000073">
    <property type="entry name" value="AB_hydrolase_1"/>
</dbReference>
<dbReference type="EMBL" id="PDLM01000017">
    <property type="protein sequence ID" value="RDW58628.1"/>
    <property type="molecule type" value="Genomic_DNA"/>
</dbReference>
<name>A0A3D8QAI9_9HELO</name>
<proteinExistence type="predicted"/>
<keyword evidence="3" id="KW-1185">Reference proteome</keyword>
<accession>A0A3D8QAI9</accession>
<comment type="caution">
    <text evidence="2">The sequence shown here is derived from an EMBL/GenBank/DDBJ whole genome shotgun (WGS) entry which is preliminary data.</text>
</comment>
<dbReference type="Proteomes" id="UP000256645">
    <property type="component" value="Unassembled WGS sequence"/>
</dbReference>
<organism evidence="2 3">
    <name type="scientific">Coleophoma cylindrospora</name>
    <dbReference type="NCBI Taxonomy" id="1849047"/>
    <lineage>
        <taxon>Eukaryota</taxon>
        <taxon>Fungi</taxon>
        <taxon>Dikarya</taxon>
        <taxon>Ascomycota</taxon>
        <taxon>Pezizomycotina</taxon>
        <taxon>Leotiomycetes</taxon>
        <taxon>Helotiales</taxon>
        <taxon>Dermateaceae</taxon>
        <taxon>Coleophoma</taxon>
    </lineage>
</organism>
<dbReference type="Gene3D" id="3.40.50.1820">
    <property type="entry name" value="alpha/beta hydrolase"/>
    <property type="match status" value="1"/>
</dbReference>
<dbReference type="Pfam" id="PF12697">
    <property type="entry name" value="Abhydrolase_6"/>
    <property type="match status" value="1"/>
</dbReference>
<reference evidence="2 3" key="1">
    <citation type="journal article" date="2018" name="IMA Fungus">
        <title>IMA Genome-F 9: Draft genome sequence of Annulohypoxylon stygium, Aspergillus mulundensis, Berkeleyomyces basicola (syn. Thielaviopsis basicola), Ceratocystis smalleyi, two Cercospora beticola strains, Coleophoma cylindrospora, Fusarium fracticaudum, Phialophora cf. hyalina, and Morchella septimelata.</title>
        <authorList>
            <person name="Wingfield B.D."/>
            <person name="Bills G.F."/>
            <person name="Dong Y."/>
            <person name="Huang W."/>
            <person name="Nel W.J."/>
            <person name="Swalarsk-Parry B.S."/>
            <person name="Vaghefi N."/>
            <person name="Wilken P.M."/>
            <person name="An Z."/>
            <person name="de Beer Z.W."/>
            <person name="De Vos L."/>
            <person name="Chen L."/>
            <person name="Duong T.A."/>
            <person name="Gao Y."/>
            <person name="Hammerbacher A."/>
            <person name="Kikkert J.R."/>
            <person name="Li Y."/>
            <person name="Li H."/>
            <person name="Li K."/>
            <person name="Li Q."/>
            <person name="Liu X."/>
            <person name="Ma X."/>
            <person name="Naidoo K."/>
            <person name="Pethybridge S.J."/>
            <person name="Sun J."/>
            <person name="Steenkamp E.T."/>
            <person name="van der Nest M.A."/>
            <person name="van Wyk S."/>
            <person name="Wingfield M.J."/>
            <person name="Xiong C."/>
            <person name="Yue Q."/>
            <person name="Zhang X."/>
        </authorList>
    </citation>
    <scope>NUCLEOTIDE SEQUENCE [LARGE SCALE GENOMIC DNA]</scope>
    <source>
        <strain evidence="2 3">BP6252</strain>
    </source>
</reference>
<dbReference type="PANTHER" id="PTHR37017">
    <property type="entry name" value="AB HYDROLASE-1 DOMAIN-CONTAINING PROTEIN-RELATED"/>
    <property type="match status" value="1"/>
</dbReference>
<evidence type="ECO:0000313" key="3">
    <source>
        <dbReference type="Proteomes" id="UP000256645"/>
    </source>
</evidence>
<feature type="domain" description="AB hydrolase-1" evidence="1">
    <location>
        <begin position="7"/>
        <end position="239"/>
    </location>
</feature>
<dbReference type="AlphaFoldDB" id="A0A3D8QAI9"/>